<accession>A0A2N3HRR6</accession>
<dbReference type="Pfam" id="PF02518">
    <property type="entry name" value="HATPase_c"/>
    <property type="match status" value="1"/>
</dbReference>
<dbReference type="EMBL" id="MVDE01000054">
    <property type="protein sequence ID" value="PKQ60750.1"/>
    <property type="molecule type" value="Genomic_DNA"/>
</dbReference>
<evidence type="ECO:0000256" key="6">
    <source>
        <dbReference type="ARBA" id="ARBA00022777"/>
    </source>
</evidence>
<dbReference type="SUPFAM" id="SSF55874">
    <property type="entry name" value="ATPase domain of HSP90 chaperone/DNA topoisomerase II/histidine kinase"/>
    <property type="match status" value="1"/>
</dbReference>
<keyword evidence="3" id="KW-0597">Phosphoprotein</keyword>
<keyword evidence="9" id="KW-0472">Membrane</keyword>
<keyword evidence="4" id="KW-0808">Transferase</keyword>
<name>A0A2N3HRR6_9BACT</name>
<sequence>MLLQIALIVSVLLQFGAFFITISLIPKTRFNSSWIMVSIGFLLMALRRFAELFSVFTADQDKPEIFITNWMAVVISLLMFFGAFYIRRIFQLQDKVDKERKENEAKVLSAVIKTEEQERHRFAKELHDGLGPILSTIKMTNSALNKSAENSNNLQIIQKTDQAINEAIITVKEISNKLSPHILERYGLEKAIKTFVGGIQLTDQYQIQLITQLYGKRFDYNVELILYRIIGELFSNTIKHASASKIDLSLLSYHQKLELMYCDNGIGFSTEPRPVKGMGLSNIHTRVKSLDGTIEINSRKNEGFYLKVEIPIS</sequence>
<feature type="transmembrane region" description="Helical" evidence="9">
    <location>
        <begin position="70"/>
        <end position="90"/>
    </location>
</feature>
<evidence type="ECO:0000256" key="4">
    <source>
        <dbReference type="ARBA" id="ARBA00022679"/>
    </source>
</evidence>
<dbReference type="InterPro" id="IPR011712">
    <property type="entry name" value="Sig_transdc_His_kin_sub3_dim/P"/>
</dbReference>
<keyword evidence="9" id="KW-0812">Transmembrane</keyword>
<evidence type="ECO:0000256" key="7">
    <source>
        <dbReference type="ARBA" id="ARBA00022840"/>
    </source>
</evidence>
<dbReference type="InterPro" id="IPR050482">
    <property type="entry name" value="Sensor_HK_TwoCompSys"/>
</dbReference>
<dbReference type="Gene3D" id="1.20.5.1930">
    <property type="match status" value="1"/>
</dbReference>
<evidence type="ECO:0000256" key="3">
    <source>
        <dbReference type="ARBA" id="ARBA00022553"/>
    </source>
</evidence>
<reference evidence="11 12" key="1">
    <citation type="journal article" date="2017" name="Front. Microbiol.">
        <title>Labilibaculum manganireducens gen. nov., sp. nov. and Labilibaculum filiforme sp. nov., Novel Bacteroidetes Isolated from Subsurface Sediments of the Baltic Sea.</title>
        <authorList>
            <person name="Vandieken V."/>
            <person name="Marshall I.P."/>
            <person name="Niemann H."/>
            <person name="Engelen B."/>
            <person name="Cypionka H."/>
        </authorList>
    </citation>
    <scope>NUCLEOTIDE SEQUENCE [LARGE SCALE GENOMIC DNA]</scope>
    <source>
        <strain evidence="11 12">59.10-2M</strain>
    </source>
</reference>
<dbReference type="InterPro" id="IPR005467">
    <property type="entry name" value="His_kinase_dom"/>
</dbReference>
<dbReference type="PROSITE" id="PS50109">
    <property type="entry name" value="HIS_KIN"/>
    <property type="match status" value="1"/>
</dbReference>
<evidence type="ECO:0000256" key="5">
    <source>
        <dbReference type="ARBA" id="ARBA00022741"/>
    </source>
</evidence>
<dbReference type="GO" id="GO:0016020">
    <property type="term" value="C:membrane"/>
    <property type="evidence" value="ECO:0007669"/>
    <property type="project" value="InterPro"/>
</dbReference>
<dbReference type="Pfam" id="PF07730">
    <property type="entry name" value="HisKA_3"/>
    <property type="match status" value="1"/>
</dbReference>
<evidence type="ECO:0000313" key="12">
    <source>
        <dbReference type="Proteomes" id="UP000233618"/>
    </source>
</evidence>
<dbReference type="Gene3D" id="3.30.565.10">
    <property type="entry name" value="Histidine kinase-like ATPase, C-terminal domain"/>
    <property type="match status" value="1"/>
</dbReference>
<dbReference type="InterPro" id="IPR003594">
    <property type="entry name" value="HATPase_dom"/>
</dbReference>
<dbReference type="CDD" id="cd16917">
    <property type="entry name" value="HATPase_UhpB-NarQ-NarX-like"/>
    <property type="match status" value="1"/>
</dbReference>
<evidence type="ECO:0000256" key="8">
    <source>
        <dbReference type="ARBA" id="ARBA00023012"/>
    </source>
</evidence>
<keyword evidence="8" id="KW-0902">Two-component regulatory system</keyword>
<keyword evidence="9" id="KW-1133">Transmembrane helix</keyword>
<evidence type="ECO:0000259" key="10">
    <source>
        <dbReference type="PROSITE" id="PS50109"/>
    </source>
</evidence>
<evidence type="ECO:0000313" key="11">
    <source>
        <dbReference type="EMBL" id="PKQ60750.1"/>
    </source>
</evidence>
<dbReference type="InterPro" id="IPR036890">
    <property type="entry name" value="HATPase_C_sf"/>
</dbReference>
<protein>
    <recommendedName>
        <fullName evidence="2">histidine kinase</fullName>
        <ecNumber evidence="2">2.7.13.3</ecNumber>
    </recommendedName>
</protein>
<dbReference type="GO" id="GO:0000155">
    <property type="term" value="F:phosphorelay sensor kinase activity"/>
    <property type="evidence" value="ECO:0007669"/>
    <property type="project" value="InterPro"/>
</dbReference>
<dbReference type="PANTHER" id="PTHR24421">
    <property type="entry name" value="NITRATE/NITRITE SENSOR PROTEIN NARX-RELATED"/>
    <property type="match status" value="1"/>
</dbReference>
<dbReference type="SMART" id="SM00387">
    <property type="entry name" value="HATPase_c"/>
    <property type="match status" value="1"/>
</dbReference>
<keyword evidence="7" id="KW-0067">ATP-binding</keyword>
<feature type="transmembrane region" description="Helical" evidence="9">
    <location>
        <begin position="32"/>
        <end position="50"/>
    </location>
</feature>
<feature type="transmembrane region" description="Helical" evidence="9">
    <location>
        <begin position="6"/>
        <end position="25"/>
    </location>
</feature>
<evidence type="ECO:0000256" key="2">
    <source>
        <dbReference type="ARBA" id="ARBA00012438"/>
    </source>
</evidence>
<dbReference type="EC" id="2.7.13.3" evidence="2"/>
<dbReference type="Proteomes" id="UP000233618">
    <property type="component" value="Unassembled WGS sequence"/>
</dbReference>
<keyword evidence="12" id="KW-1185">Reference proteome</keyword>
<dbReference type="PANTHER" id="PTHR24421:SF10">
    <property type="entry name" value="NITRATE_NITRITE SENSOR PROTEIN NARQ"/>
    <property type="match status" value="1"/>
</dbReference>
<comment type="catalytic activity">
    <reaction evidence="1">
        <text>ATP + protein L-histidine = ADP + protein N-phospho-L-histidine.</text>
        <dbReference type="EC" id="2.7.13.3"/>
    </reaction>
</comment>
<dbReference type="AlphaFoldDB" id="A0A2N3HRR6"/>
<proteinExistence type="predicted"/>
<feature type="domain" description="Histidine kinase" evidence="10">
    <location>
        <begin position="121"/>
        <end position="313"/>
    </location>
</feature>
<organism evidence="11 12">
    <name type="scientific">Labilibaculum manganireducens</name>
    <dbReference type="NCBI Taxonomy" id="1940525"/>
    <lineage>
        <taxon>Bacteria</taxon>
        <taxon>Pseudomonadati</taxon>
        <taxon>Bacteroidota</taxon>
        <taxon>Bacteroidia</taxon>
        <taxon>Marinilabiliales</taxon>
        <taxon>Marinifilaceae</taxon>
        <taxon>Labilibaculum</taxon>
    </lineage>
</organism>
<keyword evidence="5" id="KW-0547">Nucleotide-binding</keyword>
<evidence type="ECO:0000256" key="9">
    <source>
        <dbReference type="SAM" id="Phobius"/>
    </source>
</evidence>
<gene>
    <name evidence="11" type="ORF">BZG01_20485</name>
</gene>
<evidence type="ECO:0000256" key="1">
    <source>
        <dbReference type="ARBA" id="ARBA00000085"/>
    </source>
</evidence>
<comment type="caution">
    <text evidence="11">The sequence shown here is derived from an EMBL/GenBank/DDBJ whole genome shotgun (WGS) entry which is preliminary data.</text>
</comment>
<dbReference type="GO" id="GO:0046983">
    <property type="term" value="F:protein dimerization activity"/>
    <property type="evidence" value="ECO:0007669"/>
    <property type="project" value="InterPro"/>
</dbReference>
<dbReference type="RefSeq" id="WP_101311720.1">
    <property type="nucleotide sequence ID" value="NZ_MVDE01000054.1"/>
</dbReference>
<dbReference type="GO" id="GO:0005524">
    <property type="term" value="F:ATP binding"/>
    <property type="evidence" value="ECO:0007669"/>
    <property type="project" value="UniProtKB-KW"/>
</dbReference>
<keyword evidence="6 11" id="KW-0418">Kinase</keyword>